<dbReference type="RefSeq" id="WP_153741874.1">
    <property type="nucleotide sequence ID" value="NZ_CP045843.1"/>
</dbReference>
<keyword evidence="12" id="KW-1185">Reference proteome</keyword>
<dbReference type="InterPro" id="IPR005503">
    <property type="entry name" value="FliL"/>
</dbReference>
<dbReference type="Pfam" id="PF03748">
    <property type="entry name" value="FliL"/>
    <property type="match status" value="1"/>
</dbReference>
<keyword evidence="11" id="KW-0966">Cell projection</keyword>
<comment type="subcellular location">
    <subcellularLocation>
        <location evidence="10">Cell inner membrane</location>
    </subcellularLocation>
    <subcellularLocation>
        <location evidence="2">Cell membrane</location>
        <topology evidence="2">Single-pass membrane protein</topology>
    </subcellularLocation>
</comment>
<keyword evidence="11" id="KW-0969">Cilium</keyword>
<evidence type="ECO:0000256" key="2">
    <source>
        <dbReference type="ARBA" id="ARBA00004162"/>
    </source>
</evidence>
<evidence type="ECO:0000256" key="9">
    <source>
        <dbReference type="ARBA" id="ARBA00023136"/>
    </source>
</evidence>
<evidence type="ECO:0000256" key="6">
    <source>
        <dbReference type="ARBA" id="ARBA00022692"/>
    </source>
</evidence>
<evidence type="ECO:0000313" key="12">
    <source>
        <dbReference type="Proteomes" id="UP000344450"/>
    </source>
</evidence>
<evidence type="ECO:0000256" key="1">
    <source>
        <dbReference type="ARBA" id="ARBA00002254"/>
    </source>
</evidence>
<accession>A0ABX6DIB1</accession>
<evidence type="ECO:0000256" key="8">
    <source>
        <dbReference type="ARBA" id="ARBA00022989"/>
    </source>
</evidence>
<protein>
    <recommendedName>
        <fullName evidence="10">Flagellar protein FliL</fullName>
    </recommendedName>
</protein>
<dbReference type="EMBL" id="CP045845">
    <property type="protein sequence ID" value="QGH28229.1"/>
    <property type="molecule type" value="Genomic_DNA"/>
</dbReference>
<dbReference type="Proteomes" id="UP000344450">
    <property type="component" value="Chromosome"/>
</dbReference>
<evidence type="ECO:0000256" key="7">
    <source>
        <dbReference type="ARBA" id="ARBA00022779"/>
    </source>
</evidence>
<gene>
    <name evidence="11" type="ORF">GHC21_00510</name>
</gene>
<comment type="function">
    <text evidence="1 10">Controls the rotational direction of flagella during chemotaxis.</text>
</comment>
<comment type="similarity">
    <text evidence="3 10">Belongs to the FliL family.</text>
</comment>
<dbReference type="GeneID" id="91970846"/>
<proteinExistence type="inferred from homology"/>
<sequence length="157" mass="17245">MNTKTLAFGLIIALVTAMLAAGMTVVGTHLLRMDESTGSSFLSGMFSSSASESPVEFVEIKNVVITLKGKTQAERYLLLELNLATNSPEDTRRAQDMIPAVRGATVSLLSDMDYNDVRSMNVNELHDKLMVAYASRFKSLKMSVPFNDVIISKMVFQ</sequence>
<keyword evidence="7 10" id="KW-0283">Flagellar rotation</keyword>
<reference evidence="11 12" key="1">
    <citation type="submission" date="2019-10" db="EMBL/GenBank/DDBJ databases">
        <title>Complete genome sequencing of drug resistant plasmids in Kluyvera intermedia.</title>
        <authorList>
            <person name="Ke C."/>
            <person name="Jian S."/>
        </authorList>
    </citation>
    <scope>NUCLEOTIDE SEQUENCE [LARGE SCALE GENOMIC DNA]</scope>
    <source>
        <strain evidence="11 12">N2-1</strain>
    </source>
</reference>
<keyword evidence="10" id="KW-0997">Cell inner membrane</keyword>
<keyword evidence="6" id="KW-0812">Transmembrane</keyword>
<keyword evidence="11" id="KW-0282">Flagellum</keyword>
<keyword evidence="8" id="KW-1133">Transmembrane helix</keyword>
<evidence type="ECO:0000256" key="5">
    <source>
        <dbReference type="ARBA" id="ARBA00022500"/>
    </source>
</evidence>
<keyword evidence="5 10" id="KW-0145">Chemotaxis</keyword>
<organism evidence="11 12">
    <name type="scientific">Kluyvera intermedia</name>
    <name type="common">Enterobacter intermedius</name>
    <dbReference type="NCBI Taxonomy" id="61648"/>
    <lineage>
        <taxon>Bacteria</taxon>
        <taxon>Pseudomonadati</taxon>
        <taxon>Pseudomonadota</taxon>
        <taxon>Gammaproteobacteria</taxon>
        <taxon>Enterobacterales</taxon>
        <taxon>Enterobacteriaceae</taxon>
        <taxon>Kluyvera</taxon>
    </lineage>
</organism>
<evidence type="ECO:0000256" key="4">
    <source>
        <dbReference type="ARBA" id="ARBA00022475"/>
    </source>
</evidence>
<keyword evidence="4" id="KW-1003">Cell membrane</keyword>
<name>A0ABX6DIB1_KLUIN</name>
<evidence type="ECO:0000256" key="10">
    <source>
        <dbReference type="RuleBase" id="RU364125"/>
    </source>
</evidence>
<evidence type="ECO:0000256" key="3">
    <source>
        <dbReference type="ARBA" id="ARBA00008281"/>
    </source>
</evidence>
<keyword evidence="9 10" id="KW-0472">Membrane</keyword>
<evidence type="ECO:0000313" key="11">
    <source>
        <dbReference type="EMBL" id="QGH28229.1"/>
    </source>
</evidence>